<evidence type="ECO:0000313" key="5">
    <source>
        <dbReference type="Proteomes" id="UP001434883"/>
    </source>
</evidence>
<comment type="caution">
    <text evidence="4">The sequence shown here is derived from an EMBL/GenBank/DDBJ whole genome shotgun (WGS) entry which is preliminary data.</text>
</comment>
<name>A0ABV0QDX1_9TELE</name>
<evidence type="ECO:0000313" key="4">
    <source>
        <dbReference type="EMBL" id="MEQ2194013.1"/>
    </source>
</evidence>
<dbReference type="SUPFAM" id="SSF47220">
    <property type="entry name" value="alpha-catenin/vinculin-like"/>
    <property type="match status" value="1"/>
</dbReference>
<accession>A0ABV0QDX1</accession>
<evidence type="ECO:0000259" key="3">
    <source>
        <dbReference type="Pfam" id="PF08913"/>
    </source>
</evidence>
<dbReference type="InterPro" id="IPR015009">
    <property type="entry name" value="Vinculin-bd_dom"/>
</dbReference>
<evidence type="ECO:0000256" key="1">
    <source>
        <dbReference type="ARBA" id="ARBA00004496"/>
    </source>
</evidence>
<reference evidence="4 5" key="1">
    <citation type="submission" date="2021-06" db="EMBL/GenBank/DDBJ databases">
        <authorList>
            <person name="Palmer J.M."/>
        </authorList>
    </citation>
    <scope>NUCLEOTIDE SEQUENCE [LARGE SCALE GENOMIC DNA]</scope>
    <source>
        <strain evidence="4 5">XC_2019</strain>
        <tissue evidence="4">Muscle</tissue>
    </source>
</reference>
<evidence type="ECO:0000256" key="2">
    <source>
        <dbReference type="ARBA" id="ARBA00022490"/>
    </source>
</evidence>
<keyword evidence="2" id="KW-0963">Cytoplasm</keyword>
<protein>
    <recommendedName>
        <fullName evidence="3">Vinculin-binding site-containing domain-containing protein</fullName>
    </recommendedName>
</protein>
<dbReference type="Pfam" id="PF08913">
    <property type="entry name" value="VBS"/>
    <property type="match status" value="1"/>
</dbReference>
<comment type="subcellular location">
    <subcellularLocation>
        <location evidence="1">Cytoplasm</location>
    </subcellularLocation>
</comment>
<dbReference type="Proteomes" id="UP001434883">
    <property type="component" value="Unassembled WGS sequence"/>
</dbReference>
<dbReference type="EMBL" id="JAHRIN010008858">
    <property type="protein sequence ID" value="MEQ2194013.1"/>
    <property type="molecule type" value="Genomic_DNA"/>
</dbReference>
<organism evidence="4 5">
    <name type="scientific">Xenoophorus captivus</name>
    <dbReference type="NCBI Taxonomy" id="1517983"/>
    <lineage>
        <taxon>Eukaryota</taxon>
        <taxon>Metazoa</taxon>
        <taxon>Chordata</taxon>
        <taxon>Craniata</taxon>
        <taxon>Vertebrata</taxon>
        <taxon>Euteleostomi</taxon>
        <taxon>Actinopterygii</taxon>
        <taxon>Neopterygii</taxon>
        <taxon>Teleostei</taxon>
        <taxon>Neoteleostei</taxon>
        <taxon>Acanthomorphata</taxon>
        <taxon>Ovalentaria</taxon>
        <taxon>Atherinomorphae</taxon>
        <taxon>Cyprinodontiformes</taxon>
        <taxon>Goodeidae</taxon>
        <taxon>Xenoophorus</taxon>
    </lineage>
</organism>
<proteinExistence type="predicted"/>
<dbReference type="Gene3D" id="1.20.120.230">
    <property type="entry name" value="Alpha-catenin/vinculin-like"/>
    <property type="match status" value="1"/>
</dbReference>
<gene>
    <name evidence="4" type="ORF">XENOCAPTIV_020966</name>
</gene>
<feature type="domain" description="Vinculin-binding site-containing" evidence="3">
    <location>
        <begin position="13"/>
        <end position="59"/>
    </location>
</feature>
<sequence>MVITISTKVFDFRATMTKSVTCPEELGGLASQVTVDYAQLAHQGRLAAATAEPEEVSSTLSCLKGYVGKSSIPQSFLRS</sequence>
<keyword evidence="5" id="KW-1185">Reference proteome</keyword>
<dbReference type="InterPro" id="IPR036723">
    <property type="entry name" value="Alpha-catenin/vinculin-like_sf"/>
</dbReference>